<keyword evidence="3 7" id="KW-0479">Metal-binding</keyword>
<dbReference type="InterPro" id="IPR024077">
    <property type="entry name" value="Neurolysin/TOP_dom2"/>
</dbReference>
<dbReference type="InterPro" id="IPR045090">
    <property type="entry name" value="Pept_M3A_M3B"/>
</dbReference>
<evidence type="ECO:0000256" key="3">
    <source>
        <dbReference type="ARBA" id="ARBA00022723"/>
    </source>
</evidence>
<sequence length="683" mass="75230">MSDALTRKADTSTLIGEWDGKFGLPAFDRIEIDAFAPAFDQAMARARGRIDAIAADPAEPTFANTIEAMERAEVELDRVAALFFNIAGAHSNDALEALRSELSPKLSGHSSATMLNAPLFARIDALVGRVDTLGLTPEQERVLTLYHRMFRRAGAKLEGADRDRLADVMRRLASLGTAFGQNVLADEKSWELALAPEDLEGLPDFVVASAAEAAKERGREGHVVTLSRSLIVPFLQFSPRRDLREKAYLAWVARGANGGATDNRDIVAEMLALREERARLLGYASFADFKLETEMAKTPGAVRDLLMAVWTPAKAKAEEDAARLAELMREDGVNGALEPWDWRYYSAIRQKREHDLDEAELKPYLELDHMIAAAFDVATRLFGLDFAPIDTPLYHPDARAWEVRKDGRHMGVFIGDYFARPSKRSGAWCSTFRAQSTFDGETRPIVVNVCNFAKAPAGAANLLTFDDARTLFHEFGHALHSLLSDVTYPFISGTSVARDFVELPSQLYEHWLSTPEVLSAHARHAATGAAMPEALLERLLAARNYDQGFATVEYVTSAMVDLDFHSGAAPADPMAAQGETLARLGVPRAIRMRHATPHFAHVFAGDGYSSGYYSYMWSEVMDADAFAAFRETGDVFDPEVAERLARCVYSAGGSRDAAELYTEFRGRLPGVDALLRQRGLLEA</sequence>
<comment type="caution">
    <text evidence="9">The sequence shown here is derived from an EMBL/GenBank/DDBJ whole genome shotgun (WGS) entry which is preliminary data.</text>
</comment>
<feature type="domain" description="Peptidase M3A/M3B catalytic" evidence="8">
    <location>
        <begin position="235"/>
        <end position="679"/>
    </location>
</feature>
<accession>A0A2W5NDF9</accession>
<evidence type="ECO:0000256" key="7">
    <source>
        <dbReference type="RuleBase" id="RU003435"/>
    </source>
</evidence>
<dbReference type="GO" id="GO:0005829">
    <property type="term" value="C:cytosol"/>
    <property type="evidence" value="ECO:0007669"/>
    <property type="project" value="TreeGrafter"/>
</dbReference>
<comment type="cofactor">
    <cofactor evidence="7">
        <name>Zn(2+)</name>
        <dbReference type="ChEBI" id="CHEBI:29105"/>
    </cofactor>
    <text evidence="7">Binds 1 zinc ion.</text>
</comment>
<protein>
    <submittedName>
        <fullName evidence="9">Peptidase M3</fullName>
    </submittedName>
</protein>
<reference evidence="9 10" key="1">
    <citation type="submission" date="2017-08" db="EMBL/GenBank/DDBJ databases">
        <title>Infants hospitalized years apart are colonized by the same room-sourced microbial strains.</title>
        <authorList>
            <person name="Brooks B."/>
            <person name="Olm M.R."/>
            <person name="Firek B.A."/>
            <person name="Baker R."/>
            <person name="Thomas B.C."/>
            <person name="Morowitz M.J."/>
            <person name="Banfield J.F."/>
        </authorList>
    </citation>
    <scope>NUCLEOTIDE SEQUENCE [LARGE SCALE GENOMIC DNA]</scope>
    <source>
        <strain evidence="9">S2_005_002_R2_34</strain>
    </source>
</reference>
<dbReference type="Pfam" id="PF01432">
    <property type="entry name" value="Peptidase_M3"/>
    <property type="match status" value="1"/>
</dbReference>
<evidence type="ECO:0000259" key="8">
    <source>
        <dbReference type="Pfam" id="PF01432"/>
    </source>
</evidence>
<dbReference type="InterPro" id="IPR001567">
    <property type="entry name" value="Pept_M3A_M3B_dom"/>
</dbReference>
<evidence type="ECO:0000256" key="4">
    <source>
        <dbReference type="ARBA" id="ARBA00022801"/>
    </source>
</evidence>
<dbReference type="Gene3D" id="3.40.390.10">
    <property type="entry name" value="Collagenase (Catalytic Domain)"/>
    <property type="match status" value="1"/>
</dbReference>
<dbReference type="GO" id="GO:0004222">
    <property type="term" value="F:metalloendopeptidase activity"/>
    <property type="evidence" value="ECO:0007669"/>
    <property type="project" value="InterPro"/>
</dbReference>
<comment type="similarity">
    <text evidence="1 7">Belongs to the peptidase M3 family.</text>
</comment>
<dbReference type="EMBL" id="QFPW01000002">
    <property type="protein sequence ID" value="PZQ51576.1"/>
    <property type="molecule type" value="Genomic_DNA"/>
</dbReference>
<dbReference type="InterPro" id="IPR034005">
    <property type="entry name" value="M3A_DCP"/>
</dbReference>
<name>A0A2W5NDF9_RHOSU</name>
<dbReference type="FunFam" id="3.40.390.10:FF:000009">
    <property type="entry name" value="Oligopeptidase A"/>
    <property type="match status" value="1"/>
</dbReference>
<dbReference type="GO" id="GO:0046872">
    <property type="term" value="F:metal ion binding"/>
    <property type="evidence" value="ECO:0007669"/>
    <property type="project" value="UniProtKB-UniRule"/>
</dbReference>
<evidence type="ECO:0000256" key="2">
    <source>
        <dbReference type="ARBA" id="ARBA00022670"/>
    </source>
</evidence>
<evidence type="ECO:0000256" key="1">
    <source>
        <dbReference type="ARBA" id="ARBA00006040"/>
    </source>
</evidence>
<dbReference type="GO" id="GO:0004180">
    <property type="term" value="F:carboxypeptidase activity"/>
    <property type="evidence" value="ECO:0007669"/>
    <property type="project" value="TreeGrafter"/>
</dbReference>
<dbReference type="PANTHER" id="PTHR43660">
    <property type="entry name" value="DIPEPTIDYL CARBOXYPEPTIDASE"/>
    <property type="match status" value="1"/>
</dbReference>
<keyword evidence="6 7" id="KW-0482">Metalloprotease</keyword>
<evidence type="ECO:0000313" key="9">
    <source>
        <dbReference type="EMBL" id="PZQ51576.1"/>
    </source>
</evidence>
<dbReference type="PANTHER" id="PTHR43660:SF1">
    <property type="entry name" value="DIPEPTIDYL CARBOXYPEPTIDASE"/>
    <property type="match status" value="1"/>
</dbReference>
<gene>
    <name evidence="9" type="ORF">DI556_05315</name>
</gene>
<evidence type="ECO:0000256" key="6">
    <source>
        <dbReference type="ARBA" id="ARBA00023049"/>
    </source>
</evidence>
<keyword evidence="2 7" id="KW-0645">Protease</keyword>
<organism evidence="9 10">
    <name type="scientific">Rhodovulum sulfidophilum</name>
    <name type="common">Rhodobacter sulfidophilus</name>
    <dbReference type="NCBI Taxonomy" id="35806"/>
    <lineage>
        <taxon>Bacteria</taxon>
        <taxon>Pseudomonadati</taxon>
        <taxon>Pseudomonadota</taxon>
        <taxon>Alphaproteobacteria</taxon>
        <taxon>Rhodobacterales</taxon>
        <taxon>Paracoccaceae</taxon>
        <taxon>Rhodovulum</taxon>
    </lineage>
</organism>
<proteinExistence type="inferred from homology"/>
<evidence type="ECO:0000313" key="10">
    <source>
        <dbReference type="Proteomes" id="UP000249185"/>
    </source>
</evidence>
<dbReference type="InterPro" id="IPR024079">
    <property type="entry name" value="MetalloPept_cat_dom_sf"/>
</dbReference>
<dbReference type="SUPFAM" id="SSF55486">
    <property type="entry name" value="Metalloproteases ('zincins'), catalytic domain"/>
    <property type="match status" value="1"/>
</dbReference>
<dbReference type="Gene3D" id="1.10.1370.10">
    <property type="entry name" value="Neurolysin, domain 3"/>
    <property type="match status" value="1"/>
</dbReference>
<dbReference type="AlphaFoldDB" id="A0A2W5NDF9"/>
<keyword evidence="5 7" id="KW-0862">Zinc</keyword>
<dbReference type="Gene3D" id="1.10.1370.40">
    <property type="match status" value="1"/>
</dbReference>
<evidence type="ECO:0000256" key="5">
    <source>
        <dbReference type="ARBA" id="ARBA00022833"/>
    </source>
</evidence>
<dbReference type="CDD" id="cd06456">
    <property type="entry name" value="M3A_DCP"/>
    <property type="match status" value="1"/>
</dbReference>
<dbReference type="GO" id="GO:0006508">
    <property type="term" value="P:proteolysis"/>
    <property type="evidence" value="ECO:0007669"/>
    <property type="project" value="UniProtKB-KW"/>
</dbReference>
<keyword evidence="4 7" id="KW-0378">Hydrolase</keyword>
<dbReference type="Proteomes" id="UP000249185">
    <property type="component" value="Unassembled WGS sequence"/>
</dbReference>